<proteinExistence type="predicted"/>
<dbReference type="RefSeq" id="WP_039231693.1">
    <property type="nucleotide sequence ID" value="NZ_JWIR02000008.1"/>
</dbReference>
<dbReference type="STRING" id="1221996.QY95_03770"/>
<dbReference type="Proteomes" id="UP000031563">
    <property type="component" value="Unassembled WGS sequence"/>
</dbReference>
<accession>A0A0F5IAW9</accession>
<gene>
    <name evidence="1" type="ORF">QY95_03770</name>
</gene>
<dbReference type="OrthoDB" id="150993at2"/>
<dbReference type="AlphaFoldDB" id="A0A0F5I0E5"/>
<dbReference type="Gene3D" id="2.40.400.10">
    <property type="entry name" value="Acetoacetate decarboxylase-like"/>
    <property type="match status" value="1"/>
</dbReference>
<dbReference type="InterPro" id="IPR018644">
    <property type="entry name" value="DUF2071"/>
</dbReference>
<protein>
    <recommendedName>
        <fullName evidence="3">DUF2071 domain-containing protein</fullName>
    </recommendedName>
</protein>
<evidence type="ECO:0000313" key="1">
    <source>
        <dbReference type="EMBL" id="KKB42749.1"/>
    </source>
</evidence>
<reference evidence="1" key="1">
    <citation type="submission" date="2015-02" db="EMBL/GenBank/DDBJ databases">
        <title>Genome Assembly of Bacillaceae bacterium MTCC 8252.</title>
        <authorList>
            <person name="Verma A."/>
            <person name="Khatri I."/>
            <person name="Mual P."/>
            <person name="Subramanian S."/>
            <person name="Krishnamurthi S."/>
        </authorList>
    </citation>
    <scope>NUCLEOTIDE SEQUENCE [LARGE SCALE GENOMIC DNA]</scope>
    <source>
        <strain evidence="1">MTCC 8252</strain>
    </source>
</reference>
<sequence>MHEAFSHITHRTAPLPDIPWIMAQTWSHVLFMHWPVNAVQLQRFLPEELTVDTYEGTAWIGLVTFQVQETKFRSLLPLQFLRPFPQLNIRTYVQHKGIPAVYFFSLDVTHLPSILGARTLYGLPFRKADMSFSSQTAYFFQSSCVTKEKREELDISYTPVSVGYIAEPGAFEHWTIERYALFTKRLNKLFLSCIHHTPWKLQEAKADIQFNTAASFLPRSLFIKEPIAHFADRKEAVFFPPQKA</sequence>
<name>A0A0F5I0E5_BACTR</name>
<keyword evidence="2" id="KW-1185">Reference proteome</keyword>
<organism evidence="1 2">
    <name type="scientific">Bacillus thermotolerans</name>
    <name type="common">Quasibacillus thermotolerans</name>
    <dbReference type="NCBI Taxonomy" id="1221996"/>
    <lineage>
        <taxon>Bacteria</taxon>
        <taxon>Bacillati</taxon>
        <taxon>Bacillota</taxon>
        <taxon>Bacilli</taxon>
        <taxon>Bacillales</taxon>
        <taxon>Bacillaceae</taxon>
        <taxon>Bacillus</taxon>
    </lineage>
</organism>
<accession>A0A0F5I0E5</accession>
<dbReference type="EMBL" id="JWIR02000008">
    <property type="protein sequence ID" value="KKB42749.1"/>
    <property type="molecule type" value="Genomic_DNA"/>
</dbReference>
<dbReference type="InterPro" id="IPR023375">
    <property type="entry name" value="ADC_dom_sf"/>
</dbReference>
<dbReference type="Pfam" id="PF09844">
    <property type="entry name" value="DUF2071"/>
    <property type="match status" value="1"/>
</dbReference>
<comment type="caution">
    <text evidence="1">The sequence shown here is derived from an EMBL/GenBank/DDBJ whole genome shotgun (WGS) entry which is preliminary data.</text>
</comment>
<evidence type="ECO:0000313" key="2">
    <source>
        <dbReference type="Proteomes" id="UP000031563"/>
    </source>
</evidence>
<dbReference type="SUPFAM" id="SSF160104">
    <property type="entry name" value="Acetoacetate decarboxylase-like"/>
    <property type="match status" value="1"/>
</dbReference>
<dbReference type="PANTHER" id="PTHR39186:SF1">
    <property type="entry name" value="DUF2071 DOMAIN-CONTAINING PROTEIN"/>
    <property type="match status" value="1"/>
</dbReference>
<dbReference type="PANTHER" id="PTHR39186">
    <property type="entry name" value="DUF2071 FAMILY PROTEIN"/>
    <property type="match status" value="1"/>
</dbReference>
<evidence type="ECO:0008006" key="3">
    <source>
        <dbReference type="Google" id="ProtNLM"/>
    </source>
</evidence>